<keyword evidence="6" id="KW-0735">Signal-anchor</keyword>
<accession>A0A0M3I8V8</accession>
<evidence type="ECO:0000256" key="7">
    <source>
        <dbReference type="ARBA" id="ARBA00022989"/>
    </source>
</evidence>
<evidence type="ECO:0000256" key="1">
    <source>
        <dbReference type="ARBA" id="ARBA00004606"/>
    </source>
</evidence>
<reference evidence="12" key="1">
    <citation type="submission" date="2017-02" db="UniProtKB">
        <authorList>
            <consortium name="WormBaseParasite"/>
        </authorList>
    </citation>
    <scope>IDENTIFICATION</scope>
</reference>
<comment type="similarity">
    <text evidence="10">Belongs to the glycosyltransferase 14 family.</text>
</comment>
<evidence type="ECO:0000256" key="10">
    <source>
        <dbReference type="ARBA" id="ARBA00038150"/>
    </source>
</evidence>
<dbReference type="InterPro" id="IPR003406">
    <property type="entry name" value="Glyco_trans_14"/>
</dbReference>
<evidence type="ECO:0000313" key="12">
    <source>
        <dbReference type="WBParaSite" id="ALUE_0001382501-mRNA-1"/>
    </source>
</evidence>
<evidence type="ECO:0000313" key="11">
    <source>
        <dbReference type="Proteomes" id="UP000036681"/>
    </source>
</evidence>
<evidence type="ECO:0000256" key="6">
    <source>
        <dbReference type="ARBA" id="ARBA00022968"/>
    </source>
</evidence>
<comment type="pathway">
    <text evidence="2">Protein modification; protein glycosylation.</text>
</comment>
<evidence type="ECO:0000256" key="8">
    <source>
        <dbReference type="ARBA" id="ARBA00023136"/>
    </source>
</evidence>
<dbReference type="Proteomes" id="UP000036681">
    <property type="component" value="Unplaced"/>
</dbReference>
<protein>
    <submittedName>
        <fullName evidence="12">Glycosyl transferase</fullName>
    </submittedName>
</protein>
<name>A0A0M3I8V8_ASCLU</name>
<comment type="subcellular location">
    <subcellularLocation>
        <location evidence="1">Membrane</location>
        <topology evidence="1">Single-pass type II membrane protein</topology>
    </subcellularLocation>
</comment>
<keyword evidence="7" id="KW-1133">Transmembrane helix</keyword>
<evidence type="ECO:0000256" key="9">
    <source>
        <dbReference type="ARBA" id="ARBA00023180"/>
    </source>
</evidence>
<sequence length="200" mass="23094">MDKSTFNLQLETIPHGITLYKSSLSATFSRESAEFIVNNEKARSILWFLKGTYCPDESLWTTIAGNPTLRMPNGFDASRWLRAINHNKANISATSFPYYISRFQIWSDSKYQHMCKGKFLHDSCVYGVDDLHILDQRPELLAHKFYLDYQPAAFFCLYKRVRERAVGDIENFNDIAYGEMPGPRVLRGESIESIYIEPAN</sequence>
<keyword evidence="11" id="KW-1185">Reference proteome</keyword>
<dbReference type="GO" id="GO:0016020">
    <property type="term" value="C:membrane"/>
    <property type="evidence" value="ECO:0007669"/>
    <property type="project" value="UniProtKB-SubCell"/>
</dbReference>
<keyword evidence="9" id="KW-0325">Glycoprotein</keyword>
<keyword evidence="8" id="KW-0472">Membrane</keyword>
<dbReference type="Pfam" id="PF02485">
    <property type="entry name" value="Branch"/>
    <property type="match status" value="1"/>
</dbReference>
<dbReference type="GO" id="GO:0008375">
    <property type="term" value="F:acetylglucosaminyltransferase activity"/>
    <property type="evidence" value="ECO:0007669"/>
    <property type="project" value="TreeGrafter"/>
</dbReference>
<dbReference type="PANTHER" id="PTHR19297">
    <property type="entry name" value="GLYCOSYLTRANSFERASE 14 FAMILY MEMBER"/>
    <property type="match status" value="1"/>
</dbReference>
<proteinExistence type="inferred from homology"/>
<organism evidence="11 12">
    <name type="scientific">Ascaris lumbricoides</name>
    <name type="common">Giant roundworm</name>
    <dbReference type="NCBI Taxonomy" id="6252"/>
    <lineage>
        <taxon>Eukaryota</taxon>
        <taxon>Metazoa</taxon>
        <taxon>Ecdysozoa</taxon>
        <taxon>Nematoda</taxon>
        <taxon>Chromadorea</taxon>
        <taxon>Rhabditida</taxon>
        <taxon>Spirurina</taxon>
        <taxon>Ascaridomorpha</taxon>
        <taxon>Ascaridoidea</taxon>
        <taxon>Ascarididae</taxon>
        <taxon>Ascaris</taxon>
    </lineage>
</organism>
<keyword evidence="5" id="KW-0812">Transmembrane</keyword>
<dbReference type="PANTHER" id="PTHR19297:SF185">
    <property type="entry name" value="BETA-1,3-GALACTOSYL-O-GLYCOSYL-GLYCOPROTEIN BETA-1,6-N-ACETYLGLUCOSAMINYLTRANSFERASE 3"/>
    <property type="match status" value="1"/>
</dbReference>
<dbReference type="WBParaSite" id="ALUE_0001382501-mRNA-1">
    <property type="protein sequence ID" value="ALUE_0001382501-mRNA-1"/>
    <property type="gene ID" value="ALUE_0001382501"/>
</dbReference>
<evidence type="ECO:0000256" key="5">
    <source>
        <dbReference type="ARBA" id="ARBA00022692"/>
    </source>
</evidence>
<keyword evidence="4" id="KW-0808">Transferase</keyword>
<evidence type="ECO:0000256" key="3">
    <source>
        <dbReference type="ARBA" id="ARBA00022676"/>
    </source>
</evidence>
<keyword evidence="3" id="KW-0328">Glycosyltransferase</keyword>
<evidence type="ECO:0000256" key="4">
    <source>
        <dbReference type="ARBA" id="ARBA00022679"/>
    </source>
</evidence>
<evidence type="ECO:0000256" key="2">
    <source>
        <dbReference type="ARBA" id="ARBA00004922"/>
    </source>
</evidence>
<dbReference type="AlphaFoldDB" id="A0A0M3I8V8"/>